<protein>
    <submittedName>
        <fullName evidence="3">Uncharacterized protein LOC105233751 isoform X1</fullName>
    </submittedName>
</protein>
<evidence type="ECO:0000256" key="1">
    <source>
        <dbReference type="SAM" id="SignalP"/>
    </source>
</evidence>
<dbReference type="PANTHER" id="PTHR39960">
    <property type="entry name" value="LD34147P"/>
    <property type="match status" value="1"/>
</dbReference>
<dbReference type="RefSeq" id="XP_049311030.1">
    <property type="nucleotide sequence ID" value="XM_049455073.1"/>
</dbReference>
<dbReference type="Proteomes" id="UP001652620">
    <property type="component" value="Chromosome 1"/>
</dbReference>
<name>A0ABM3JP65_BACDO</name>
<keyword evidence="2" id="KW-1185">Reference proteome</keyword>
<reference evidence="2" key="1">
    <citation type="submission" date="2025-05" db="UniProtKB">
        <authorList>
            <consortium name="RefSeq"/>
        </authorList>
    </citation>
    <scope>NUCLEOTIDE SEQUENCE [LARGE SCALE GENOMIC DNA]</scope>
</reference>
<proteinExistence type="predicted"/>
<feature type="signal peptide" evidence="1">
    <location>
        <begin position="1"/>
        <end position="23"/>
    </location>
</feature>
<organism evidence="2 3">
    <name type="scientific">Bactrocera dorsalis</name>
    <name type="common">Oriental fruit fly</name>
    <name type="synonym">Dacus dorsalis</name>
    <dbReference type="NCBI Taxonomy" id="27457"/>
    <lineage>
        <taxon>Eukaryota</taxon>
        <taxon>Metazoa</taxon>
        <taxon>Ecdysozoa</taxon>
        <taxon>Arthropoda</taxon>
        <taxon>Hexapoda</taxon>
        <taxon>Insecta</taxon>
        <taxon>Pterygota</taxon>
        <taxon>Neoptera</taxon>
        <taxon>Endopterygota</taxon>
        <taxon>Diptera</taxon>
        <taxon>Brachycera</taxon>
        <taxon>Muscomorpha</taxon>
        <taxon>Tephritoidea</taxon>
        <taxon>Tephritidae</taxon>
        <taxon>Bactrocera</taxon>
        <taxon>Bactrocera</taxon>
    </lineage>
</organism>
<reference evidence="3" key="2">
    <citation type="submission" date="2025-08" db="UniProtKB">
        <authorList>
            <consortium name="RefSeq"/>
        </authorList>
    </citation>
    <scope>IDENTIFICATION</scope>
    <source>
        <tissue evidence="3">Adult</tissue>
    </source>
</reference>
<keyword evidence="1" id="KW-0732">Signal</keyword>
<dbReference type="GeneID" id="105233751"/>
<dbReference type="PANTHER" id="PTHR39960:SF1">
    <property type="entry name" value="LD34147P"/>
    <property type="match status" value="1"/>
</dbReference>
<evidence type="ECO:0000313" key="3">
    <source>
        <dbReference type="RefSeq" id="XP_049311030.1"/>
    </source>
</evidence>
<feature type="chain" id="PRO_5047119718" evidence="1">
    <location>
        <begin position="24"/>
        <end position="513"/>
    </location>
</feature>
<sequence>MYQLIRFLFFCLVGLGFLKLSRAQVTQKYTGESVRSLSSLSNTVNGLDNKLERHEHRERALGEVIKKSLTSLQRGQQLNLERLYGTQTHFDQRFSETDLQLKAQEEKLRNRIETFFTEQDKINQRLLEQLTKLSLNVEKLLDNSNDLRKPSNKESYSIDWYERQKSPPYILSNDKRKSNEELFSSINYNLSRSIFRNINYNLTRPTVQRLLEYPAFDSNTPVKSDEAASQIQQPCAQATSPNGLTDAQMVSQIKTFLHELTNETHNLLHDVNTNVQNMVQKSQTEVTSRLQEVEQSLHFNAEEITKKLNNHEISMQKFHSEMISTYNKVNDSFETLSRCNSVSKPRRQVMDTEASASDLVTDKQPEQAQLFDLLKTHFDTIHQNLASNQLEIVTNLSATIKNEISFLWRQISITNGELNDSRDFLRLMRDRNEIFVNSILQSIAAISLKVEDIKERVMDMSDYQNYLSNKLPLLPQEFADMQQAFIGWLEQLSETIKIMQATKNGLASKIIRK</sequence>
<accession>A0ABM3JP65</accession>
<gene>
    <name evidence="3" type="primary">LOC105233751</name>
</gene>
<evidence type="ECO:0000313" key="2">
    <source>
        <dbReference type="Proteomes" id="UP001652620"/>
    </source>
</evidence>